<proteinExistence type="inferred from homology"/>
<protein>
    <recommendedName>
        <fullName evidence="7">Penicillin-binding protein</fullName>
    </recommendedName>
</protein>
<comment type="similarity">
    <text evidence="1">Belongs to the peptidase S12 family.</text>
</comment>
<keyword evidence="6" id="KW-1185">Reference proteome</keyword>
<dbReference type="Gene3D" id="2.40.128.600">
    <property type="match status" value="1"/>
</dbReference>
<sequence>MVQHESPEPSESTFRRWATDIEKARLINGIPGMSVAVMHKGKIIFAQGFGRRNENNDPFTAETIAPIASQTKAFTAAAIGELVAEGKMDWDKTPVSTYLPEFQLKDPYLNSQVTMADILSHRSVVFLETAHSRRELIKRLRHLDVKYPFRTEFQYNNVGYIVAGEAAAQVAGMPYEDAVRVKVIDPIGLTNTGFSYQEMQTRPNYAMPYHAKTMEDAQQGKFIAGELDLSYANDSAAGFIYSNVLDMATWAKTMMHNGELDGKQILNKESIKTIQTAHSICPNNRRPDFGSLNAYGFGRGIDSYKGHAIYYHGGSNPGFRSNGVQFPHADLAVVVLTNMHHAALTSYLPFYIADSVLGLRPTQDWLFDVAVVDTQVLYNDDAKSACGEEFPKQIKNRPSNRALEDYVGVYEHPVYGTFEVALKRGSGKEDGRPRLVCSFAIFIDSPVEHYHYETFRVHLTEFTADHYMLISFVIGDDGTVSLRCNFSDFEFTCTQKPQSLPPRYIARPPPSRQPPKYGVTLGNEYSSSRDQVYRETQALDQKEYYDPLHGHHSRLRETLGGGGRGQEDDENKARGGCL</sequence>
<feature type="domain" description="Beta-lactamase-related" evidence="3">
    <location>
        <begin position="27"/>
        <end position="341"/>
    </location>
</feature>
<evidence type="ECO:0000259" key="4">
    <source>
        <dbReference type="Pfam" id="PF11954"/>
    </source>
</evidence>
<dbReference type="InterPro" id="IPR001466">
    <property type="entry name" value="Beta-lactam-related"/>
</dbReference>
<reference evidence="5" key="1">
    <citation type="journal article" date="2020" name="Fungal Divers.">
        <title>Resolving the Mortierellaceae phylogeny through synthesis of multi-gene phylogenetics and phylogenomics.</title>
        <authorList>
            <person name="Vandepol N."/>
            <person name="Liber J."/>
            <person name="Desiro A."/>
            <person name="Na H."/>
            <person name="Kennedy M."/>
            <person name="Barry K."/>
            <person name="Grigoriev I.V."/>
            <person name="Miller A.N."/>
            <person name="O'Donnell K."/>
            <person name="Stajich J.E."/>
            <person name="Bonito G."/>
        </authorList>
    </citation>
    <scope>NUCLEOTIDE SEQUENCE</scope>
    <source>
        <strain evidence="5">NRRL 2769</strain>
    </source>
</reference>
<dbReference type="Pfam" id="PF11954">
    <property type="entry name" value="DUF3471"/>
    <property type="match status" value="1"/>
</dbReference>
<organism evidence="5 6">
    <name type="scientific">Entomortierella chlamydospora</name>
    <dbReference type="NCBI Taxonomy" id="101097"/>
    <lineage>
        <taxon>Eukaryota</taxon>
        <taxon>Fungi</taxon>
        <taxon>Fungi incertae sedis</taxon>
        <taxon>Mucoromycota</taxon>
        <taxon>Mortierellomycotina</taxon>
        <taxon>Mortierellomycetes</taxon>
        <taxon>Mortierellales</taxon>
        <taxon>Mortierellaceae</taxon>
        <taxon>Entomortierella</taxon>
    </lineage>
</organism>
<comment type="caution">
    <text evidence="5">The sequence shown here is derived from an EMBL/GenBank/DDBJ whole genome shotgun (WGS) entry which is preliminary data.</text>
</comment>
<dbReference type="PANTHER" id="PTHR46825">
    <property type="entry name" value="D-ALANYL-D-ALANINE-CARBOXYPEPTIDASE/ENDOPEPTIDASE AMPH"/>
    <property type="match status" value="1"/>
</dbReference>
<dbReference type="Proteomes" id="UP000703661">
    <property type="component" value="Unassembled WGS sequence"/>
</dbReference>
<evidence type="ECO:0000313" key="6">
    <source>
        <dbReference type="Proteomes" id="UP000703661"/>
    </source>
</evidence>
<dbReference type="InterPro" id="IPR021860">
    <property type="entry name" value="Peptidase_S12_Pab87-rel_C"/>
</dbReference>
<name>A0A9P6SW44_9FUNG</name>
<evidence type="ECO:0008006" key="7">
    <source>
        <dbReference type="Google" id="ProtNLM"/>
    </source>
</evidence>
<dbReference type="InterPro" id="IPR050491">
    <property type="entry name" value="AmpC-like"/>
</dbReference>
<dbReference type="EMBL" id="JAAAID010002207">
    <property type="protein sequence ID" value="KAG0007736.1"/>
    <property type="molecule type" value="Genomic_DNA"/>
</dbReference>
<dbReference type="AlphaFoldDB" id="A0A9P6SW44"/>
<dbReference type="Gene3D" id="3.40.710.10">
    <property type="entry name" value="DD-peptidase/beta-lactamase superfamily"/>
    <property type="match status" value="1"/>
</dbReference>
<gene>
    <name evidence="5" type="ORF">BGZ80_004305</name>
</gene>
<dbReference type="SUPFAM" id="SSF56601">
    <property type="entry name" value="beta-lactamase/transpeptidase-like"/>
    <property type="match status" value="1"/>
</dbReference>
<feature type="region of interest" description="Disordered" evidence="2">
    <location>
        <begin position="543"/>
        <end position="578"/>
    </location>
</feature>
<dbReference type="PANTHER" id="PTHR46825:SF15">
    <property type="entry name" value="BETA-LACTAMASE-RELATED DOMAIN-CONTAINING PROTEIN"/>
    <property type="match status" value="1"/>
</dbReference>
<evidence type="ECO:0000259" key="3">
    <source>
        <dbReference type="Pfam" id="PF00144"/>
    </source>
</evidence>
<evidence type="ECO:0000256" key="1">
    <source>
        <dbReference type="ARBA" id="ARBA00038215"/>
    </source>
</evidence>
<evidence type="ECO:0000313" key="5">
    <source>
        <dbReference type="EMBL" id="KAG0007736.1"/>
    </source>
</evidence>
<accession>A0A9P6SW44</accession>
<dbReference type="Pfam" id="PF00144">
    <property type="entry name" value="Beta-lactamase"/>
    <property type="match status" value="1"/>
</dbReference>
<dbReference type="InterPro" id="IPR012338">
    <property type="entry name" value="Beta-lactam/transpept-like"/>
</dbReference>
<feature type="non-terminal residue" evidence="5">
    <location>
        <position position="578"/>
    </location>
</feature>
<feature type="domain" description="Peptidase S12 Pab87-related C-terminal" evidence="4">
    <location>
        <begin position="393"/>
        <end position="481"/>
    </location>
</feature>
<evidence type="ECO:0000256" key="2">
    <source>
        <dbReference type="SAM" id="MobiDB-lite"/>
    </source>
</evidence>